<evidence type="ECO:0000313" key="2">
    <source>
        <dbReference type="Proteomes" id="UP000621930"/>
    </source>
</evidence>
<sequence>MFQSLWNVAAAFCVHEETITVTQDYHFGHHTNSLCVSESQKHSHQISEEKDHALDFAEDHQDHLPSMNHLILGQRQVPLKQKLFSFAVVPTYFWRNDCRSPDLISQSPPPEFSPLMVGLA</sequence>
<name>A0ABR8W0J9_9GAMM</name>
<dbReference type="Proteomes" id="UP000621930">
    <property type="component" value="Unassembled WGS sequence"/>
</dbReference>
<comment type="caution">
    <text evidence="1">The sequence shown here is derived from an EMBL/GenBank/DDBJ whole genome shotgun (WGS) entry which is preliminary data.</text>
</comment>
<dbReference type="RefSeq" id="WP_191731373.1">
    <property type="nucleotide sequence ID" value="NZ_JACSPT010000027.1"/>
</dbReference>
<gene>
    <name evidence="1" type="ORF">H9629_14510</name>
</gene>
<protein>
    <submittedName>
        <fullName evidence="1">Cation transporter</fullName>
    </submittedName>
</protein>
<accession>A0ABR8W0J9</accession>
<keyword evidence="2" id="KW-1185">Reference proteome</keyword>
<dbReference type="NCBIfam" id="NF045615">
    <property type="entry name" value="efflu_CzcI_Acin"/>
    <property type="match status" value="1"/>
</dbReference>
<proteinExistence type="predicted"/>
<evidence type="ECO:0000313" key="1">
    <source>
        <dbReference type="EMBL" id="MBD8010537.1"/>
    </source>
</evidence>
<organism evidence="1 2">
    <name type="scientific">Acinetobacter pecorum</name>
    <dbReference type="NCBI Taxonomy" id="2762215"/>
    <lineage>
        <taxon>Bacteria</taxon>
        <taxon>Pseudomonadati</taxon>
        <taxon>Pseudomonadota</taxon>
        <taxon>Gammaproteobacteria</taxon>
        <taxon>Moraxellales</taxon>
        <taxon>Moraxellaceae</taxon>
        <taxon>Acinetobacter</taxon>
    </lineage>
</organism>
<dbReference type="EMBL" id="JACSPT010000027">
    <property type="protein sequence ID" value="MBD8010537.1"/>
    <property type="molecule type" value="Genomic_DNA"/>
</dbReference>
<reference evidence="1 2" key="1">
    <citation type="submission" date="2020-08" db="EMBL/GenBank/DDBJ databases">
        <title>A Genomic Blueprint of the Chicken Gut Microbiome.</title>
        <authorList>
            <person name="Gilroy R."/>
            <person name="Ravi A."/>
            <person name="Getino M."/>
            <person name="Pursley I."/>
            <person name="Horton D.L."/>
            <person name="Alikhan N.-F."/>
            <person name="Baker D."/>
            <person name="Gharbi K."/>
            <person name="Hall N."/>
            <person name="Watson M."/>
            <person name="Adriaenssens E.M."/>
            <person name="Foster-Nyarko E."/>
            <person name="Jarju S."/>
            <person name="Secka A."/>
            <person name="Antonio M."/>
            <person name="Oren A."/>
            <person name="Chaudhuri R."/>
            <person name="La Ragione R.M."/>
            <person name="Hildebrand F."/>
            <person name="Pallen M.J."/>
        </authorList>
    </citation>
    <scope>NUCLEOTIDE SEQUENCE [LARGE SCALE GENOMIC DNA]</scope>
    <source>
        <strain evidence="1 2">Sa1BUA6</strain>
    </source>
</reference>
<dbReference type="InterPro" id="IPR054660">
    <property type="entry name" value="CzcI-like"/>
</dbReference>